<protein>
    <submittedName>
        <fullName evidence="3">Uncharacterized protein YndB with AHSA1/START domain</fullName>
    </submittedName>
</protein>
<evidence type="ECO:0000259" key="2">
    <source>
        <dbReference type="Pfam" id="PF08327"/>
    </source>
</evidence>
<feature type="domain" description="Activator of Hsp90 ATPase homologue 1/2-like C-terminal" evidence="2">
    <location>
        <begin position="26"/>
        <end position="156"/>
    </location>
</feature>
<dbReference type="InterPro" id="IPR013538">
    <property type="entry name" value="ASHA1/2-like_C"/>
</dbReference>
<comment type="caution">
    <text evidence="3">The sequence shown here is derived from an EMBL/GenBank/DDBJ whole genome shotgun (WGS) entry which is preliminary data.</text>
</comment>
<dbReference type="EMBL" id="VNHW01000001">
    <property type="protein sequence ID" value="TYP90613.1"/>
    <property type="molecule type" value="Genomic_DNA"/>
</dbReference>
<keyword evidence="4" id="KW-1185">Reference proteome</keyword>
<sequence>MSSTVNEPSVVDGGAFTVRRSILISAPIEKVWSAVSEPAHISRWFGRAVLHGSGVGAHGTLTFDGGRAVPVRIEHVEEPRVISYRWTNDDARDVLPEQVDVEHSTVVTFTLENASGGTRLTVVETGFETLADPAADLETHRTGWNVELDKLVDLLEGAS</sequence>
<dbReference type="Proteomes" id="UP000322499">
    <property type="component" value="Unassembled WGS sequence"/>
</dbReference>
<gene>
    <name evidence="3" type="ORF">BD833_101331</name>
</gene>
<dbReference type="SUPFAM" id="SSF55961">
    <property type="entry name" value="Bet v1-like"/>
    <property type="match status" value="1"/>
</dbReference>
<reference evidence="3 4" key="1">
    <citation type="submission" date="2019-07" db="EMBL/GenBank/DDBJ databases">
        <title>Genomic Encyclopedia of Archaeal and Bacterial Type Strains, Phase II (KMG-II): from individual species to whole genera.</title>
        <authorList>
            <person name="Goeker M."/>
        </authorList>
    </citation>
    <scope>NUCLEOTIDE SEQUENCE [LARGE SCALE GENOMIC DNA]</scope>
    <source>
        <strain evidence="3 4">DSM 46842</strain>
    </source>
</reference>
<evidence type="ECO:0000313" key="3">
    <source>
        <dbReference type="EMBL" id="TYP90613.1"/>
    </source>
</evidence>
<accession>A0A5S5D3K8</accession>
<evidence type="ECO:0000313" key="4">
    <source>
        <dbReference type="Proteomes" id="UP000322499"/>
    </source>
</evidence>
<organism evidence="3 4">
    <name type="scientific">Blastococcus xanthinilyticus</name>
    <dbReference type="NCBI Taxonomy" id="1564164"/>
    <lineage>
        <taxon>Bacteria</taxon>
        <taxon>Bacillati</taxon>
        <taxon>Actinomycetota</taxon>
        <taxon>Actinomycetes</taxon>
        <taxon>Geodermatophilales</taxon>
        <taxon>Geodermatophilaceae</taxon>
        <taxon>Blastococcus</taxon>
    </lineage>
</organism>
<dbReference type="AlphaFoldDB" id="A0A5S5D3K8"/>
<evidence type="ECO:0000256" key="1">
    <source>
        <dbReference type="ARBA" id="ARBA00006817"/>
    </source>
</evidence>
<dbReference type="Gene3D" id="3.30.530.20">
    <property type="match status" value="1"/>
</dbReference>
<comment type="similarity">
    <text evidence="1">Belongs to the AHA1 family.</text>
</comment>
<name>A0A5S5D3K8_9ACTN</name>
<dbReference type="InterPro" id="IPR023393">
    <property type="entry name" value="START-like_dom_sf"/>
</dbReference>
<proteinExistence type="inferred from homology"/>
<dbReference type="RefSeq" id="WP_166531370.1">
    <property type="nucleotide sequence ID" value="NZ_VNHW01000001.1"/>
</dbReference>
<dbReference type="Pfam" id="PF08327">
    <property type="entry name" value="AHSA1"/>
    <property type="match status" value="1"/>
</dbReference>